<dbReference type="HOGENOM" id="CLU_094297_0_0_1"/>
<dbReference type="PANTHER" id="PTHR23241">
    <property type="entry name" value="LATE EMBRYOGENESIS ABUNDANT PLANTS LEA-RELATED"/>
    <property type="match status" value="1"/>
</dbReference>
<reference evidence="7 8" key="1">
    <citation type="journal article" date="2008" name="Nature">
        <title>The genome of Laccaria bicolor provides insights into mycorrhizal symbiosis.</title>
        <authorList>
            <person name="Martin F."/>
            <person name="Aerts A."/>
            <person name="Ahren D."/>
            <person name="Brun A."/>
            <person name="Danchin E.G.J."/>
            <person name="Duchaussoy F."/>
            <person name="Gibon J."/>
            <person name="Kohler A."/>
            <person name="Lindquist E."/>
            <person name="Pereda V."/>
            <person name="Salamov A."/>
            <person name="Shapiro H.J."/>
            <person name="Wuyts J."/>
            <person name="Blaudez D."/>
            <person name="Buee M."/>
            <person name="Brokstein P."/>
            <person name="Canbaeck B."/>
            <person name="Cohen D."/>
            <person name="Courty P.E."/>
            <person name="Coutinho P.M."/>
            <person name="Delaruelle C."/>
            <person name="Detter J.C."/>
            <person name="Deveau A."/>
            <person name="DiFazio S."/>
            <person name="Duplessis S."/>
            <person name="Fraissinet-Tachet L."/>
            <person name="Lucic E."/>
            <person name="Frey-Klett P."/>
            <person name="Fourrey C."/>
            <person name="Feussner I."/>
            <person name="Gay G."/>
            <person name="Grimwood J."/>
            <person name="Hoegger P.J."/>
            <person name="Jain P."/>
            <person name="Kilaru S."/>
            <person name="Labbe J."/>
            <person name="Lin Y.C."/>
            <person name="Legue V."/>
            <person name="Le Tacon F."/>
            <person name="Marmeisse R."/>
            <person name="Melayah D."/>
            <person name="Montanini B."/>
            <person name="Muratet M."/>
            <person name="Nehls U."/>
            <person name="Niculita-Hirzel H."/>
            <person name="Oudot-Le Secq M.P."/>
            <person name="Peter M."/>
            <person name="Quesneville H."/>
            <person name="Rajashekar B."/>
            <person name="Reich M."/>
            <person name="Rouhier N."/>
            <person name="Schmutz J."/>
            <person name="Yin T."/>
            <person name="Chalot M."/>
            <person name="Henrissat B."/>
            <person name="Kuees U."/>
            <person name="Lucas S."/>
            <person name="Van de Peer Y."/>
            <person name="Podila G.K."/>
            <person name="Polle A."/>
            <person name="Pukkila P.J."/>
            <person name="Richardson P.M."/>
            <person name="Rouze P."/>
            <person name="Sanders I.R."/>
            <person name="Stajich J.E."/>
            <person name="Tunlid A."/>
            <person name="Tuskan G."/>
            <person name="Grigoriev I.V."/>
        </authorList>
    </citation>
    <scope>NUCLEOTIDE SEQUENCE [LARGE SCALE GENOMIC DNA]</scope>
    <source>
        <strain evidence="8">S238N-H82 / ATCC MYA-4686</strain>
    </source>
</reference>
<dbReference type="KEGG" id="lbc:LACBIDRAFT_321220"/>
<evidence type="ECO:0000256" key="4">
    <source>
        <dbReference type="ARBA" id="ARBA00023136"/>
    </source>
</evidence>
<organism evidence="8">
    <name type="scientific">Laccaria bicolor (strain S238N-H82 / ATCC MYA-4686)</name>
    <name type="common">Bicoloured deceiver</name>
    <name type="synonym">Laccaria laccata var. bicolor</name>
    <dbReference type="NCBI Taxonomy" id="486041"/>
    <lineage>
        <taxon>Eukaryota</taxon>
        <taxon>Fungi</taxon>
        <taxon>Dikarya</taxon>
        <taxon>Basidiomycota</taxon>
        <taxon>Agaricomycotina</taxon>
        <taxon>Agaricomycetes</taxon>
        <taxon>Agaricomycetidae</taxon>
        <taxon>Agaricales</taxon>
        <taxon>Agaricineae</taxon>
        <taxon>Hydnangiaceae</taxon>
        <taxon>Laccaria</taxon>
    </lineage>
</organism>
<comment type="subcellular location">
    <subcellularLocation>
        <location evidence="1">Membrane</location>
    </subcellularLocation>
</comment>
<feature type="transmembrane region" description="Helical" evidence="5">
    <location>
        <begin position="92"/>
        <end position="112"/>
    </location>
</feature>
<dbReference type="OrthoDB" id="1641132at2759"/>
<dbReference type="AlphaFoldDB" id="B0CP49"/>
<dbReference type="GO" id="GO:0016020">
    <property type="term" value="C:membrane"/>
    <property type="evidence" value="ECO:0007669"/>
    <property type="project" value="UniProtKB-SubCell"/>
</dbReference>
<sequence>MAKTVLLTESLPFIINLDGIYLLGYAWLFGMCVIAYRTLPRQQFGALQHKTFPVYFVKSIALSAGLLTIWILNHPDVLKHYARPNIADVAQAYALLTVFLSQSFNYFVIGPMTSKTMFKRHRLEKEEGKSYNESGVSSQMKALNPMESQEYKF</sequence>
<evidence type="ECO:0000256" key="5">
    <source>
        <dbReference type="SAM" id="Phobius"/>
    </source>
</evidence>
<accession>B0CP49</accession>
<keyword evidence="2 5" id="KW-0812">Transmembrane</keyword>
<evidence type="ECO:0000256" key="2">
    <source>
        <dbReference type="ARBA" id="ARBA00022692"/>
    </source>
</evidence>
<evidence type="ECO:0000313" key="8">
    <source>
        <dbReference type="Proteomes" id="UP000001194"/>
    </source>
</evidence>
<keyword evidence="3 5" id="KW-1133">Transmembrane helix</keyword>
<evidence type="ECO:0000259" key="6">
    <source>
        <dbReference type="Pfam" id="PF13664"/>
    </source>
</evidence>
<evidence type="ECO:0000313" key="7">
    <source>
        <dbReference type="EMBL" id="EDR15417.1"/>
    </source>
</evidence>
<dbReference type="PANTHER" id="PTHR23241:SF102">
    <property type="entry name" value="LD23009P"/>
    <property type="match status" value="1"/>
</dbReference>
<feature type="domain" description="TMEM205-like" evidence="6">
    <location>
        <begin position="22"/>
        <end position="121"/>
    </location>
</feature>
<dbReference type="InParanoid" id="B0CP49"/>
<evidence type="ECO:0000256" key="3">
    <source>
        <dbReference type="ARBA" id="ARBA00022989"/>
    </source>
</evidence>
<name>B0CP49_LACBS</name>
<feature type="transmembrane region" description="Helical" evidence="5">
    <location>
        <begin position="51"/>
        <end position="72"/>
    </location>
</feature>
<dbReference type="InterPro" id="IPR025423">
    <property type="entry name" value="TMEM205-like"/>
</dbReference>
<gene>
    <name evidence="7" type="ORF">LACBIDRAFT_321220</name>
</gene>
<keyword evidence="4 5" id="KW-0472">Membrane</keyword>
<dbReference type="Proteomes" id="UP000001194">
    <property type="component" value="Unassembled WGS sequence"/>
</dbReference>
<protein>
    <submittedName>
        <fullName evidence="7">Predicted protein</fullName>
    </submittedName>
</protein>
<proteinExistence type="predicted"/>
<feature type="transmembrane region" description="Helical" evidence="5">
    <location>
        <begin position="20"/>
        <end position="39"/>
    </location>
</feature>
<keyword evidence="8" id="KW-1185">Reference proteome</keyword>
<dbReference type="GeneID" id="6068956"/>
<dbReference type="InterPro" id="IPR053009">
    <property type="entry name" value="Xanthocillin_Biosynth-Assoc"/>
</dbReference>
<dbReference type="Pfam" id="PF13664">
    <property type="entry name" value="DUF4149"/>
    <property type="match status" value="1"/>
</dbReference>
<dbReference type="RefSeq" id="XP_001873625.1">
    <property type="nucleotide sequence ID" value="XM_001873590.1"/>
</dbReference>
<evidence type="ECO:0000256" key="1">
    <source>
        <dbReference type="ARBA" id="ARBA00004370"/>
    </source>
</evidence>
<dbReference type="EMBL" id="DS547091">
    <property type="protein sequence ID" value="EDR15417.1"/>
    <property type="molecule type" value="Genomic_DNA"/>
</dbReference>